<evidence type="ECO:0000256" key="1">
    <source>
        <dbReference type="ARBA" id="ARBA00022837"/>
    </source>
</evidence>
<evidence type="ECO:0000313" key="3">
    <source>
        <dbReference type="EMBL" id="CAH1799018.1"/>
    </source>
</evidence>
<accession>A0A8S4Q3V4</accession>
<keyword evidence="1" id="KW-0106">Calcium</keyword>
<dbReference type="InterPro" id="IPR011992">
    <property type="entry name" value="EF-hand-dom_pair"/>
</dbReference>
<dbReference type="Proteomes" id="UP000749559">
    <property type="component" value="Unassembled WGS sequence"/>
</dbReference>
<dbReference type="PROSITE" id="PS50222">
    <property type="entry name" value="EF_HAND_2"/>
    <property type="match status" value="1"/>
</dbReference>
<dbReference type="PROSITE" id="PS00018">
    <property type="entry name" value="EF_HAND_1"/>
    <property type="match status" value="1"/>
</dbReference>
<dbReference type="EMBL" id="CAIIXF020000011">
    <property type="protein sequence ID" value="CAH1799018.1"/>
    <property type="molecule type" value="Genomic_DNA"/>
</dbReference>
<organism evidence="3 4">
    <name type="scientific">Owenia fusiformis</name>
    <name type="common">Polychaete worm</name>
    <dbReference type="NCBI Taxonomy" id="6347"/>
    <lineage>
        <taxon>Eukaryota</taxon>
        <taxon>Metazoa</taxon>
        <taxon>Spiralia</taxon>
        <taxon>Lophotrochozoa</taxon>
        <taxon>Annelida</taxon>
        <taxon>Polychaeta</taxon>
        <taxon>Sedentaria</taxon>
        <taxon>Canalipalpata</taxon>
        <taxon>Sabellida</taxon>
        <taxon>Oweniida</taxon>
        <taxon>Oweniidae</taxon>
        <taxon>Owenia</taxon>
    </lineage>
</organism>
<dbReference type="Pfam" id="PF13202">
    <property type="entry name" value="EF-hand_5"/>
    <property type="match status" value="1"/>
</dbReference>
<dbReference type="AlphaFoldDB" id="A0A8S4Q3V4"/>
<proteinExistence type="predicted"/>
<evidence type="ECO:0000313" key="4">
    <source>
        <dbReference type="Proteomes" id="UP000749559"/>
    </source>
</evidence>
<dbReference type="Gene3D" id="1.10.238.10">
    <property type="entry name" value="EF-hand"/>
    <property type="match status" value="1"/>
</dbReference>
<reference evidence="3" key="1">
    <citation type="submission" date="2022-03" db="EMBL/GenBank/DDBJ databases">
        <authorList>
            <person name="Martin C."/>
        </authorList>
    </citation>
    <scope>NUCLEOTIDE SEQUENCE</scope>
</reference>
<dbReference type="InterPro" id="IPR002048">
    <property type="entry name" value="EF_hand_dom"/>
</dbReference>
<keyword evidence="4" id="KW-1185">Reference proteome</keyword>
<name>A0A8S4Q3V4_OWEFU</name>
<dbReference type="OrthoDB" id="427950at2759"/>
<evidence type="ECO:0000259" key="2">
    <source>
        <dbReference type="PROSITE" id="PS50222"/>
    </source>
</evidence>
<feature type="domain" description="EF-hand" evidence="2">
    <location>
        <begin position="140"/>
        <end position="175"/>
    </location>
</feature>
<dbReference type="InterPro" id="IPR018247">
    <property type="entry name" value="EF_Hand_1_Ca_BS"/>
</dbReference>
<sequence length="191" mass="21899">MADSVNISSNIQIRQLPLTWMRKIITAIQCFDKDKDGVAGPEDHMVVADNLVREGNLTGEARDDMYRVFKDYCDLGASQDIPSSISLADQLVSIWKCKDNPETIEIWLNIFSKIFECLCMDSSGFMTFDNYMIFWNGMSLDKRFARMQFDYMDTNGDGLISQEEFANASVEFTRNTDETTLNRFLGPLINY</sequence>
<dbReference type="SUPFAM" id="SSF47473">
    <property type="entry name" value="EF-hand"/>
    <property type="match status" value="1"/>
</dbReference>
<comment type="caution">
    <text evidence="3">The sequence shown here is derived from an EMBL/GenBank/DDBJ whole genome shotgun (WGS) entry which is preliminary data.</text>
</comment>
<dbReference type="GO" id="GO:0005509">
    <property type="term" value="F:calcium ion binding"/>
    <property type="evidence" value="ECO:0007669"/>
    <property type="project" value="InterPro"/>
</dbReference>
<gene>
    <name evidence="3" type="ORF">OFUS_LOCUS23081</name>
</gene>
<protein>
    <recommendedName>
        <fullName evidence="2">EF-hand domain-containing protein</fullName>
    </recommendedName>
</protein>